<sequence>MRRQAEGSELISRVDGRALEETVDQLLFGVRHSVELAVMSGGVFADRVTKVLAERASLAPRLVVRGLWSAEAVPDLLDLGERLRHLRMEIRVAEGELRELLVVDGEVALVRADSPELPLGYAVTVRDPAAVRVLELLFAGAWSGARRLSAHLGMGERLRTDQSRAILAKLCAGYTDEEAAGEMGVSLRTYRRRVAEIMGELGATSRFQAGLRAGELGLLRDKAV</sequence>
<dbReference type="InterPro" id="IPR016032">
    <property type="entry name" value="Sig_transdc_resp-reg_C-effctor"/>
</dbReference>
<organism evidence="2 3">
    <name type="scientific">Streptomyces coffeae</name>
    <dbReference type="NCBI Taxonomy" id="621382"/>
    <lineage>
        <taxon>Bacteria</taxon>
        <taxon>Bacillati</taxon>
        <taxon>Actinomycetota</taxon>
        <taxon>Actinomycetes</taxon>
        <taxon>Kitasatosporales</taxon>
        <taxon>Streptomycetaceae</taxon>
        <taxon>Streptomyces</taxon>
    </lineage>
</organism>
<evidence type="ECO:0000259" key="1">
    <source>
        <dbReference type="SMART" id="SM00421"/>
    </source>
</evidence>
<evidence type="ECO:0000313" key="2">
    <source>
        <dbReference type="EMBL" id="MBL1100443.1"/>
    </source>
</evidence>
<proteinExistence type="predicted"/>
<dbReference type="SMART" id="SM00421">
    <property type="entry name" value="HTH_LUXR"/>
    <property type="match status" value="1"/>
</dbReference>
<reference evidence="2 3" key="1">
    <citation type="submission" date="2021-01" db="EMBL/GenBank/DDBJ databases">
        <title>WGS of actinomycetes isolated from Thailand.</title>
        <authorList>
            <person name="Thawai C."/>
        </authorList>
    </citation>
    <scope>NUCLEOTIDE SEQUENCE [LARGE SCALE GENOMIC DNA]</scope>
    <source>
        <strain evidence="2 3">CA1R205</strain>
    </source>
</reference>
<keyword evidence="2" id="KW-0238">DNA-binding</keyword>
<evidence type="ECO:0000313" key="3">
    <source>
        <dbReference type="Proteomes" id="UP000634229"/>
    </source>
</evidence>
<dbReference type="GO" id="GO:0003677">
    <property type="term" value="F:DNA binding"/>
    <property type="evidence" value="ECO:0007669"/>
    <property type="project" value="UniProtKB-KW"/>
</dbReference>
<dbReference type="EMBL" id="JAERRF010000019">
    <property type="protein sequence ID" value="MBL1100443.1"/>
    <property type="molecule type" value="Genomic_DNA"/>
</dbReference>
<dbReference type="Proteomes" id="UP000634229">
    <property type="component" value="Unassembled WGS sequence"/>
</dbReference>
<comment type="caution">
    <text evidence="2">The sequence shown here is derived from an EMBL/GenBank/DDBJ whole genome shotgun (WGS) entry which is preliminary data.</text>
</comment>
<dbReference type="SUPFAM" id="SSF46894">
    <property type="entry name" value="C-terminal effector domain of the bipartite response regulators"/>
    <property type="match status" value="1"/>
</dbReference>
<name>A0ABS1NK34_9ACTN</name>
<dbReference type="RefSeq" id="WP_201878469.1">
    <property type="nucleotide sequence ID" value="NZ_JAERRF010000019.1"/>
</dbReference>
<accession>A0ABS1NK34</accession>
<protein>
    <submittedName>
        <fullName evidence="2">DNA-binding response regulator</fullName>
    </submittedName>
</protein>
<dbReference type="Gene3D" id="1.10.10.10">
    <property type="entry name" value="Winged helix-like DNA-binding domain superfamily/Winged helix DNA-binding domain"/>
    <property type="match status" value="1"/>
</dbReference>
<feature type="domain" description="HTH luxR-type" evidence="1">
    <location>
        <begin position="156"/>
        <end position="213"/>
    </location>
</feature>
<dbReference type="InterPro" id="IPR000792">
    <property type="entry name" value="Tscrpt_reg_LuxR_C"/>
</dbReference>
<dbReference type="InterPro" id="IPR036388">
    <property type="entry name" value="WH-like_DNA-bd_sf"/>
</dbReference>
<keyword evidence="3" id="KW-1185">Reference proteome</keyword>
<gene>
    <name evidence="2" type="ORF">JK363_27945</name>
</gene>